<reference evidence="2 3" key="1">
    <citation type="journal article" date="2019" name="Int. J. Syst. Evol. Microbiol.">
        <title>The Global Catalogue of Microorganisms (GCM) 10K type strain sequencing project: providing services to taxonomists for standard genome sequencing and annotation.</title>
        <authorList>
            <consortium name="The Broad Institute Genomics Platform"/>
            <consortium name="The Broad Institute Genome Sequencing Center for Infectious Disease"/>
            <person name="Wu L."/>
            <person name="Ma J."/>
        </authorList>
    </citation>
    <scope>NUCLEOTIDE SEQUENCE [LARGE SCALE GENOMIC DNA]</scope>
    <source>
        <strain evidence="2 3">CGMCC 1.12554</strain>
    </source>
</reference>
<organism evidence="2 3">
    <name type="scientific">Halorubrum rutilum</name>
    <dbReference type="NCBI Taxonomy" id="1364933"/>
    <lineage>
        <taxon>Archaea</taxon>
        <taxon>Methanobacteriati</taxon>
        <taxon>Methanobacteriota</taxon>
        <taxon>Stenosarchaea group</taxon>
        <taxon>Halobacteria</taxon>
        <taxon>Halobacteriales</taxon>
        <taxon>Haloferacaceae</taxon>
        <taxon>Halorubrum</taxon>
    </lineage>
</organism>
<evidence type="ECO:0000256" key="1">
    <source>
        <dbReference type="SAM" id="Phobius"/>
    </source>
</evidence>
<accession>A0ABD6ANU2</accession>
<dbReference type="Proteomes" id="UP001596545">
    <property type="component" value="Unassembled WGS sequence"/>
</dbReference>
<dbReference type="AlphaFoldDB" id="A0ABD6ANU2"/>
<feature type="transmembrane region" description="Helical" evidence="1">
    <location>
        <begin position="44"/>
        <end position="66"/>
    </location>
</feature>
<dbReference type="RefSeq" id="WP_256410009.1">
    <property type="nucleotide sequence ID" value="NZ_JANHDN010000008.1"/>
</dbReference>
<evidence type="ECO:0000313" key="3">
    <source>
        <dbReference type="Proteomes" id="UP001596545"/>
    </source>
</evidence>
<dbReference type="EMBL" id="JBHTBL010000012">
    <property type="protein sequence ID" value="MFC7325692.1"/>
    <property type="molecule type" value="Genomic_DNA"/>
</dbReference>
<keyword evidence="3" id="KW-1185">Reference proteome</keyword>
<keyword evidence="1" id="KW-1133">Transmembrane helix</keyword>
<name>A0ABD6ANU2_9EURY</name>
<proteinExistence type="predicted"/>
<evidence type="ECO:0000313" key="2">
    <source>
        <dbReference type="EMBL" id="MFC7325692.1"/>
    </source>
</evidence>
<keyword evidence="1" id="KW-0472">Membrane</keyword>
<keyword evidence="1" id="KW-0812">Transmembrane</keyword>
<protein>
    <submittedName>
        <fullName evidence="2">Uncharacterized protein</fullName>
    </submittedName>
</protein>
<sequence length="69" mass="7153">MSSTRGTVRQLAPHWAAMFLLMVAALSLVERVVGAPGLLPSAGVVVAVAIGYPCAVRALGVAPPVWRRS</sequence>
<comment type="caution">
    <text evidence="2">The sequence shown here is derived from an EMBL/GenBank/DDBJ whole genome shotgun (WGS) entry which is preliminary data.</text>
</comment>
<gene>
    <name evidence="2" type="ORF">ACFQMF_14035</name>
</gene>